<feature type="transmembrane region" description="Helical" evidence="11">
    <location>
        <begin position="211"/>
        <end position="235"/>
    </location>
</feature>
<dbReference type="Pfam" id="PF00528">
    <property type="entry name" value="BPD_transp_1"/>
    <property type="match status" value="2"/>
</dbReference>
<reference evidence="13" key="2">
    <citation type="journal article" date="2018" name="ISME J.">
        <title>A dynamic microbial community with high functional redundancy inhabits the cold, oxic subseafloor aquifer.</title>
        <authorList>
            <person name="Tully B.J."/>
            <person name="Wheat C.G."/>
            <person name="Glazer B.T."/>
            <person name="Huber J.A."/>
        </authorList>
    </citation>
    <scope>NUCLEOTIDE SEQUENCE</scope>
    <source>
        <strain evidence="13">NORP83</strain>
    </source>
</reference>
<keyword evidence="7 11" id="KW-0812">Transmembrane</keyword>
<dbReference type="PROSITE" id="PS50928">
    <property type="entry name" value="ABC_TM1"/>
    <property type="match status" value="2"/>
</dbReference>
<feature type="transmembrane region" description="Helical" evidence="11">
    <location>
        <begin position="146"/>
        <end position="165"/>
    </location>
</feature>
<evidence type="ECO:0000313" key="13">
    <source>
        <dbReference type="EMBL" id="PCJ00958.1"/>
    </source>
</evidence>
<reference key="1">
    <citation type="submission" date="2017-08" db="EMBL/GenBank/DDBJ databases">
        <title>A dynamic microbial community with high functional redundancy inhabits the cold, oxic subseafloor aquifer.</title>
        <authorList>
            <person name="Tully B.J."/>
            <person name="Wheat C.G."/>
            <person name="Glazer B.T."/>
            <person name="Huber J.A."/>
        </authorList>
    </citation>
    <scope>NUCLEOTIDE SEQUENCE [LARGE SCALE GENOMIC DNA]</scope>
</reference>
<comment type="similarity">
    <text evidence="11">Belongs to the binding-protein-dependent transport system permease family.</text>
</comment>
<evidence type="ECO:0000256" key="8">
    <source>
        <dbReference type="ARBA" id="ARBA00022737"/>
    </source>
</evidence>
<feature type="domain" description="ABC transmembrane type-1" evidence="12">
    <location>
        <begin position="68"/>
        <end position="273"/>
    </location>
</feature>
<dbReference type="PANTHER" id="PTHR30183">
    <property type="entry name" value="MOLYBDENUM TRANSPORT SYSTEM PERMEASE PROTEIN MODB"/>
    <property type="match status" value="1"/>
</dbReference>
<dbReference type="Gene3D" id="1.10.3720.10">
    <property type="entry name" value="MetI-like"/>
    <property type="match status" value="2"/>
</dbReference>
<evidence type="ECO:0000259" key="12">
    <source>
        <dbReference type="PROSITE" id="PS50928"/>
    </source>
</evidence>
<evidence type="ECO:0000256" key="10">
    <source>
        <dbReference type="ARBA" id="ARBA00023136"/>
    </source>
</evidence>
<feature type="transmembrane region" description="Helical" evidence="11">
    <location>
        <begin position="347"/>
        <end position="367"/>
    </location>
</feature>
<comment type="caution">
    <text evidence="13">The sequence shown here is derived from an EMBL/GenBank/DDBJ whole genome shotgun (WGS) entry which is preliminary data.</text>
</comment>
<keyword evidence="4 11" id="KW-0813">Transport</keyword>
<organism evidence="13">
    <name type="scientific">OCS116 cluster bacterium</name>
    <dbReference type="NCBI Taxonomy" id="2030921"/>
    <lineage>
        <taxon>Bacteria</taxon>
        <taxon>Pseudomonadati</taxon>
        <taxon>Pseudomonadota</taxon>
        <taxon>Alphaproteobacteria</taxon>
        <taxon>OCS116 cluster</taxon>
    </lineage>
</organism>
<dbReference type="CDD" id="cd06261">
    <property type="entry name" value="TM_PBP2"/>
    <property type="match status" value="2"/>
</dbReference>
<feature type="transmembrane region" description="Helical" evidence="11">
    <location>
        <begin position="301"/>
        <end position="327"/>
    </location>
</feature>
<dbReference type="GO" id="GO:0022857">
    <property type="term" value="F:transmembrane transporter activity"/>
    <property type="evidence" value="ECO:0007669"/>
    <property type="project" value="InterPro"/>
</dbReference>
<feature type="transmembrane region" description="Helical" evidence="11">
    <location>
        <begin position="103"/>
        <end position="126"/>
    </location>
</feature>
<feature type="transmembrane region" description="Helical" evidence="11">
    <location>
        <begin position="414"/>
        <end position="435"/>
    </location>
</feature>
<keyword evidence="9 11" id="KW-1133">Transmembrane helix</keyword>
<dbReference type="GO" id="GO:0005886">
    <property type="term" value="C:plasma membrane"/>
    <property type="evidence" value="ECO:0007669"/>
    <property type="project" value="UniProtKB-SubCell"/>
</dbReference>
<feature type="domain" description="ABC transmembrane type-1" evidence="12">
    <location>
        <begin position="344"/>
        <end position="539"/>
    </location>
</feature>
<sequence>MRVAPPKSYSQWYKNWQLAWPGYLTLGFIGLLAVAVLSALFSQSDHGIIGFFTLFIDIISDEYIRHITYFSFLQASLSTLAAIIIAIPVARFLYRRQFWGKQYLLKIFILAFIMPTMVSVFGIIAVHGRQGIFNDFFTLFGFERSTYLYGLTGILLAHIFINMPFSARIFLNELENIPPEYWRLSKQLGLSEWQIFTRIEWPIMRLSLPSLASLLFILHFTSFATVLTLGGGPSATTLEVAIYQSLKFDFDLPKGASLALLQLSFCLIFTLFLHRFSNQINLLNALGKGGMRPKASSKTSYLADALVILILFIALILPLSSTFIKAFTQTDFSVFMSATLWLSIKNSFILALCAASLASIFTLSLLLSKRALKDHGIQNVGYHMFSSIGNVILIVPSLVFGMGLFLLLRNYINIFTYGLHIILFINALMALPYMLKTLSPAIDSMAERHQKLCLSLGIKGINRTRIIDWPTLRQPLGRAAALAATISFGDFGVIALFGNDHTFTLPMLLYQSIGAYRSADGAVIACILVILAFGLYAAIERLIGGKYVKN</sequence>
<evidence type="ECO:0000256" key="5">
    <source>
        <dbReference type="ARBA" id="ARBA00022475"/>
    </source>
</evidence>
<evidence type="ECO:0000256" key="4">
    <source>
        <dbReference type="ARBA" id="ARBA00022448"/>
    </source>
</evidence>
<evidence type="ECO:0000256" key="9">
    <source>
        <dbReference type="ARBA" id="ARBA00022989"/>
    </source>
</evidence>
<proteinExistence type="inferred from homology"/>
<feature type="transmembrane region" description="Helical" evidence="11">
    <location>
        <begin position="518"/>
        <end position="539"/>
    </location>
</feature>
<evidence type="ECO:0000256" key="11">
    <source>
        <dbReference type="RuleBase" id="RU363032"/>
    </source>
</evidence>
<comment type="subcellular location">
    <subcellularLocation>
        <location evidence="1">Cell inner membrane</location>
        <topology evidence="1">Multi-pass membrane protein</topology>
    </subcellularLocation>
    <subcellularLocation>
        <location evidence="11">Cell membrane</location>
        <topology evidence="11">Multi-pass membrane protein</topology>
    </subcellularLocation>
</comment>
<keyword evidence="8" id="KW-0677">Repeat</keyword>
<dbReference type="NCBIfam" id="TIGR01253">
    <property type="entry name" value="thiP"/>
    <property type="match status" value="1"/>
</dbReference>
<evidence type="ECO:0000256" key="6">
    <source>
        <dbReference type="ARBA" id="ARBA00022519"/>
    </source>
</evidence>
<feature type="transmembrane region" description="Helical" evidence="11">
    <location>
        <begin position="388"/>
        <end position="408"/>
    </location>
</feature>
<keyword evidence="6" id="KW-0997">Cell inner membrane</keyword>
<dbReference type="GO" id="GO:0015888">
    <property type="term" value="P:thiamine transport"/>
    <property type="evidence" value="ECO:0007669"/>
    <property type="project" value="InterPro"/>
</dbReference>
<dbReference type="AlphaFoldDB" id="A0A2A4Z331"/>
<dbReference type="InterPro" id="IPR035906">
    <property type="entry name" value="MetI-like_sf"/>
</dbReference>
<dbReference type="InterPro" id="IPR000515">
    <property type="entry name" value="MetI-like"/>
</dbReference>
<evidence type="ECO:0000256" key="7">
    <source>
        <dbReference type="ARBA" id="ARBA00022692"/>
    </source>
</evidence>
<dbReference type="InterPro" id="IPR005947">
    <property type="entry name" value="ThiP_ABC_transpt"/>
</dbReference>
<evidence type="ECO:0000256" key="1">
    <source>
        <dbReference type="ARBA" id="ARBA00004429"/>
    </source>
</evidence>
<evidence type="ECO:0000256" key="2">
    <source>
        <dbReference type="ARBA" id="ARBA00011650"/>
    </source>
</evidence>
<evidence type="ECO:0000256" key="3">
    <source>
        <dbReference type="ARBA" id="ARBA00016947"/>
    </source>
</evidence>
<dbReference type="SUPFAM" id="SSF161098">
    <property type="entry name" value="MetI-like"/>
    <property type="match status" value="2"/>
</dbReference>
<feature type="transmembrane region" description="Helical" evidence="11">
    <location>
        <begin position="20"/>
        <end position="41"/>
    </location>
</feature>
<comment type="subunit">
    <text evidence="2">The complex is composed of two ATP-binding proteins (ThiQ), two transmembrane proteins (ThiP) and a solute-binding protein (ThiB).</text>
</comment>
<gene>
    <name evidence="13" type="primary">thiP</name>
    <name evidence="13" type="ORF">COB13_08315</name>
</gene>
<keyword evidence="10 11" id="KW-0472">Membrane</keyword>
<protein>
    <recommendedName>
        <fullName evidence="3">Thiamine transport system permease protein ThiP</fullName>
    </recommendedName>
</protein>
<accession>A0A2A4Z331</accession>
<feature type="transmembrane region" description="Helical" evidence="11">
    <location>
        <begin position="72"/>
        <end position="94"/>
    </location>
</feature>
<keyword evidence="5" id="KW-1003">Cell membrane</keyword>
<feature type="transmembrane region" description="Helical" evidence="11">
    <location>
        <begin position="479"/>
        <end position="498"/>
    </location>
</feature>
<name>A0A2A4Z331_9PROT</name>
<dbReference type="PANTHER" id="PTHR30183:SF9">
    <property type="entry name" value="THIAMINE TRANSPORT SYSTEM PERMEASE PROTEIN THIP"/>
    <property type="match status" value="1"/>
</dbReference>
<dbReference type="EMBL" id="NVUS01000009">
    <property type="protein sequence ID" value="PCJ00958.1"/>
    <property type="molecule type" value="Genomic_DNA"/>
</dbReference>
<feature type="transmembrane region" description="Helical" evidence="11">
    <location>
        <begin position="255"/>
        <end position="273"/>
    </location>
</feature>